<dbReference type="Pfam" id="PF00912">
    <property type="entry name" value="Transgly"/>
    <property type="match status" value="1"/>
</dbReference>
<evidence type="ECO:0000313" key="22">
    <source>
        <dbReference type="Proteomes" id="UP000770785"/>
    </source>
</evidence>
<keyword evidence="15" id="KW-0961">Cell wall biogenesis/degradation</keyword>
<evidence type="ECO:0000256" key="9">
    <source>
        <dbReference type="ARBA" id="ARBA00022679"/>
    </source>
</evidence>
<keyword evidence="6" id="KW-0121">Carboxypeptidase</keyword>
<evidence type="ECO:0000259" key="20">
    <source>
        <dbReference type="Pfam" id="PF00912"/>
    </source>
</evidence>
<dbReference type="RefSeq" id="WP_168039583.1">
    <property type="nucleotide sequence ID" value="NZ_JAATJH010000007.1"/>
</dbReference>
<evidence type="ECO:0000256" key="17">
    <source>
        <dbReference type="ARBA" id="ARBA00049902"/>
    </source>
</evidence>
<keyword evidence="8 21" id="KW-0328">Glycosyltransferase</keyword>
<keyword evidence="12" id="KW-0573">Peptidoglycan synthesis</keyword>
<evidence type="ECO:0000256" key="10">
    <source>
        <dbReference type="ARBA" id="ARBA00022801"/>
    </source>
</evidence>
<reference evidence="21 22" key="1">
    <citation type="submission" date="2020-03" db="EMBL/GenBank/DDBJ databases">
        <title>Genomic Encyclopedia of Type Strains, Phase IV (KMG-IV): sequencing the most valuable type-strain genomes for metagenomic binning, comparative biology and taxonomic classification.</title>
        <authorList>
            <person name="Goeker M."/>
        </authorList>
    </citation>
    <scope>NUCLEOTIDE SEQUENCE [LARGE SCALE GENOMIC DNA]</scope>
    <source>
        <strain evidence="21 22">DSM 105096</strain>
    </source>
</reference>
<dbReference type="Proteomes" id="UP000770785">
    <property type="component" value="Unassembled WGS sequence"/>
</dbReference>
<evidence type="ECO:0000256" key="15">
    <source>
        <dbReference type="ARBA" id="ARBA00023316"/>
    </source>
</evidence>
<keyword evidence="7" id="KW-0645">Protease</keyword>
<keyword evidence="18" id="KW-0812">Transmembrane</keyword>
<dbReference type="InterPro" id="IPR050396">
    <property type="entry name" value="Glycosyltr_51/Transpeptidase"/>
</dbReference>
<dbReference type="Pfam" id="PF00905">
    <property type="entry name" value="Transpeptidase"/>
    <property type="match status" value="1"/>
</dbReference>
<keyword evidence="22" id="KW-1185">Reference proteome</keyword>
<dbReference type="GO" id="GO:0016757">
    <property type="term" value="F:glycosyltransferase activity"/>
    <property type="evidence" value="ECO:0007669"/>
    <property type="project" value="UniProtKB-KW"/>
</dbReference>
<evidence type="ECO:0000256" key="3">
    <source>
        <dbReference type="ARBA" id="ARBA00007090"/>
    </source>
</evidence>
<evidence type="ECO:0000256" key="12">
    <source>
        <dbReference type="ARBA" id="ARBA00022984"/>
    </source>
</evidence>
<comment type="subcellular location">
    <subcellularLocation>
        <location evidence="1">Cell membrane</location>
    </subcellularLocation>
</comment>
<dbReference type="InterPro" id="IPR036950">
    <property type="entry name" value="PBP_transglycosylase"/>
</dbReference>
<evidence type="ECO:0000259" key="19">
    <source>
        <dbReference type="Pfam" id="PF00905"/>
    </source>
</evidence>
<comment type="similarity">
    <text evidence="4">In the N-terminal section; belongs to the glycosyltransferase 51 family.</text>
</comment>
<protein>
    <submittedName>
        <fullName evidence="21">Penicillin-binding protein 1A</fullName>
        <ecNumber evidence="21">2.4.1.-</ecNumber>
        <ecNumber evidence="21">3.4.-.-</ecNumber>
    </submittedName>
</protein>
<keyword evidence="13 18" id="KW-0472">Membrane</keyword>
<dbReference type="EC" id="2.4.1.-" evidence="21"/>
<evidence type="ECO:0000256" key="11">
    <source>
        <dbReference type="ARBA" id="ARBA00022960"/>
    </source>
</evidence>
<comment type="caution">
    <text evidence="21">The sequence shown here is derived from an EMBL/GenBank/DDBJ whole genome shotgun (WGS) entry which is preliminary data.</text>
</comment>
<keyword evidence="14" id="KW-0511">Multifunctional enzyme</keyword>
<feature type="domain" description="Penicillin-binding protein transpeptidase" evidence="19">
    <location>
        <begin position="473"/>
        <end position="685"/>
    </location>
</feature>
<evidence type="ECO:0000256" key="18">
    <source>
        <dbReference type="SAM" id="Phobius"/>
    </source>
</evidence>
<evidence type="ECO:0000256" key="7">
    <source>
        <dbReference type="ARBA" id="ARBA00022670"/>
    </source>
</evidence>
<feature type="transmembrane region" description="Helical" evidence="18">
    <location>
        <begin position="39"/>
        <end position="60"/>
    </location>
</feature>
<dbReference type="Gene3D" id="3.40.710.10">
    <property type="entry name" value="DD-peptidase/beta-lactamase superfamily"/>
    <property type="match status" value="1"/>
</dbReference>
<keyword evidence="9 21" id="KW-0808">Transferase</keyword>
<feature type="domain" description="Glycosyl transferase family 51" evidence="20">
    <location>
        <begin position="93"/>
        <end position="271"/>
    </location>
</feature>
<dbReference type="PANTHER" id="PTHR32282">
    <property type="entry name" value="BINDING PROTEIN TRANSPEPTIDASE, PUTATIVE-RELATED"/>
    <property type="match status" value="1"/>
</dbReference>
<comment type="similarity">
    <text evidence="3">In the C-terminal section; belongs to the transpeptidase family.</text>
</comment>
<comment type="catalytic activity">
    <reaction evidence="17">
        <text>[GlcNAc-(1-&gt;4)-Mur2Ac(oyl-L-Ala-gamma-D-Glu-L-Lys-D-Ala-D-Ala)](n)-di-trans,octa-cis-undecaprenyl diphosphate + beta-D-GlcNAc-(1-&gt;4)-Mur2Ac(oyl-L-Ala-gamma-D-Glu-L-Lys-D-Ala-D-Ala)-di-trans,octa-cis-undecaprenyl diphosphate = [GlcNAc-(1-&gt;4)-Mur2Ac(oyl-L-Ala-gamma-D-Glu-L-Lys-D-Ala-D-Ala)](n+1)-di-trans,octa-cis-undecaprenyl diphosphate + di-trans,octa-cis-undecaprenyl diphosphate + H(+)</text>
        <dbReference type="Rhea" id="RHEA:23708"/>
        <dbReference type="Rhea" id="RHEA-COMP:9602"/>
        <dbReference type="Rhea" id="RHEA-COMP:9603"/>
        <dbReference type="ChEBI" id="CHEBI:15378"/>
        <dbReference type="ChEBI" id="CHEBI:58405"/>
        <dbReference type="ChEBI" id="CHEBI:60033"/>
        <dbReference type="ChEBI" id="CHEBI:78435"/>
        <dbReference type="EC" id="2.4.99.28"/>
    </reaction>
</comment>
<dbReference type="InterPro" id="IPR012338">
    <property type="entry name" value="Beta-lactam/transpept-like"/>
</dbReference>
<dbReference type="InterPro" id="IPR001264">
    <property type="entry name" value="Glyco_trans_51"/>
</dbReference>
<evidence type="ECO:0000256" key="8">
    <source>
        <dbReference type="ARBA" id="ARBA00022676"/>
    </source>
</evidence>
<dbReference type="InterPro" id="IPR023346">
    <property type="entry name" value="Lysozyme-like_dom_sf"/>
</dbReference>
<name>A0ABX0XGD7_9BACT</name>
<evidence type="ECO:0000313" key="21">
    <source>
        <dbReference type="EMBL" id="NJC27979.1"/>
    </source>
</evidence>
<dbReference type="Gene3D" id="1.10.3810.10">
    <property type="entry name" value="Biosynthetic peptidoglycan transglycosylase-like"/>
    <property type="match status" value="1"/>
</dbReference>
<evidence type="ECO:0000256" key="14">
    <source>
        <dbReference type="ARBA" id="ARBA00023268"/>
    </source>
</evidence>
<dbReference type="EMBL" id="JAATJH010000007">
    <property type="protein sequence ID" value="NJC27979.1"/>
    <property type="molecule type" value="Genomic_DNA"/>
</dbReference>
<proteinExistence type="inferred from homology"/>
<dbReference type="EC" id="3.4.-.-" evidence="21"/>
<evidence type="ECO:0000256" key="2">
    <source>
        <dbReference type="ARBA" id="ARBA00004752"/>
    </source>
</evidence>
<dbReference type="GO" id="GO:0016787">
    <property type="term" value="F:hydrolase activity"/>
    <property type="evidence" value="ECO:0007669"/>
    <property type="project" value="UniProtKB-KW"/>
</dbReference>
<evidence type="ECO:0000256" key="16">
    <source>
        <dbReference type="ARBA" id="ARBA00034000"/>
    </source>
</evidence>
<comment type="pathway">
    <text evidence="2">Cell wall biogenesis; peptidoglycan biosynthesis.</text>
</comment>
<sequence>MPSKTPAWLSAAATATGNLAAKYLRQFYWFVKRTNNWKLGAMGIGSLLFIIVLTVSFFYLRALSGAYGNMPDLAELALVENDEASSIISEDGVTLAKYYQENRLSVPLEAISPYVTKALIATEDSRFFEHQGIDVRALGRVLVYSIALRSSSSGGGSTISQQLAKQLYPRQNNGSLSILKTKIREMMIASRLEKVYTKQELLALYLNTVPFGENAYGIEVAATRFFDKSAVDLKAEEAAVLVGLLKANTTYSPRAHPVKSRQRRDVVLGLMAKNGSLTQGETDSLRTLDLVTDYRRYNEAVGSAPHFREQLRQEVERALAGKTHPDSRPYNVDLDGLKIHVSINSDLQRFAEQAVREELPKIQASLAADWQGQKNLPWENAFKNAVKRSDRYKNLAAAGVSEADIEAIMSQARRMTVYDPQNVAAVDTTLSSLDSLRHYFTLLNAGLLVTQGRDGVVRAWVGGVDHRFVQYDHVRARRQVGSTIKPVIYATALQEGMQPCEYTPAEQFTITEFQNYNPGNANGSYDGVYSMRGGLSKSVNTVAVNIAVRSGLSRVAAAVKAMGVDGKVEAIPSLALGTVEASLPEMNTVYSSFANGGVRPAGIHFLDKITTYDGTVIVEFKRPTATQKVMDRQTAAVATYLLEGVVNDGTGAKLRGTYGLAGPLAGKTGTTQDQSDGWFIGFTPKLVVSTWVGAEYPIVHFRSLRRGSATATALPIWGNFMRKVQQAPGLQFYKGGAFTPMDEMALALVRCPDYLDEMPILFAGEDGVQNASAILGDFLGQDIEEMMARKRQRNDETPREYAERIAKYLEKEQDKDERRKKRKEFWSDRLFNGGQDER</sequence>
<dbReference type="SUPFAM" id="SSF56601">
    <property type="entry name" value="beta-lactamase/transpeptidase-like"/>
    <property type="match status" value="1"/>
</dbReference>
<evidence type="ECO:0000256" key="13">
    <source>
        <dbReference type="ARBA" id="ARBA00023136"/>
    </source>
</evidence>
<comment type="catalytic activity">
    <reaction evidence="16">
        <text>Preferential cleavage: (Ac)2-L-Lys-D-Ala-|-D-Ala. Also transpeptidation of peptidyl-alanyl moieties that are N-acyl substituents of D-alanine.</text>
        <dbReference type="EC" id="3.4.16.4"/>
    </reaction>
</comment>
<dbReference type="InterPro" id="IPR001460">
    <property type="entry name" value="PCN-bd_Tpept"/>
</dbReference>
<evidence type="ECO:0000256" key="6">
    <source>
        <dbReference type="ARBA" id="ARBA00022645"/>
    </source>
</evidence>
<keyword evidence="5" id="KW-1003">Cell membrane</keyword>
<gene>
    <name evidence="21" type="ORF">GGR27_003498</name>
</gene>
<evidence type="ECO:0000256" key="4">
    <source>
        <dbReference type="ARBA" id="ARBA00007739"/>
    </source>
</evidence>
<dbReference type="PANTHER" id="PTHR32282:SF11">
    <property type="entry name" value="PENICILLIN-BINDING PROTEIN 1B"/>
    <property type="match status" value="1"/>
</dbReference>
<organism evidence="21 22">
    <name type="scientific">Neolewinella antarctica</name>
    <dbReference type="NCBI Taxonomy" id="442734"/>
    <lineage>
        <taxon>Bacteria</taxon>
        <taxon>Pseudomonadati</taxon>
        <taxon>Bacteroidota</taxon>
        <taxon>Saprospiria</taxon>
        <taxon>Saprospirales</taxon>
        <taxon>Lewinellaceae</taxon>
        <taxon>Neolewinella</taxon>
    </lineage>
</organism>
<dbReference type="SUPFAM" id="SSF53955">
    <property type="entry name" value="Lysozyme-like"/>
    <property type="match status" value="1"/>
</dbReference>
<evidence type="ECO:0000256" key="5">
    <source>
        <dbReference type="ARBA" id="ARBA00022475"/>
    </source>
</evidence>
<keyword evidence="11" id="KW-0133">Cell shape</keyword>
<keyword evidence="10 21" id="KW-0378">Hydrolase</keyword>
<accession>A0ABX0XGD7</accession>
<keyword evidence="18" id="KW-1133">Transmembrane helix</keyword>
<evidence type="ECO:0000256" key="1">
    <source>
        <dbReference type="ARBA" id="ARBA00004236"/>
    </source>
</evidence>